<reference evidence="1" key="1">
    <citation type="submission" date="2023-08" db="EMBL/GenBank/DDBJ databases">
        <title>Methanolobus mangrovi sp. nov. and Methanolobus sediminis sp. nov, two novel methylotrophic methanogens isolated from mangrove sediments in China.</title>
        <authorList>
            <person name="Zhou J."/>
        </authorList>
    </citation>
    <scope>NUCLEOTIDE SEQUENCE</scope>
    <source>
        <strain evidence="1">FTZ2</strain>
    </source>
</reference>
<proteinExistence type="predicted"/>
<dbReference type="GeneID" id="84228817"/>
<gene>
    <name evidence="1" type="ORF">RE476_01710</name>
</gene>
<protein>
    <submittedName>
        <fullName evidence="1">Uncharacterized protein</fullName>
    </submittedName>
</protein>
<dbReference type="KEGG" id="mmav:RE476_01710"/>
<evidence type="ECO:0000313" key="2">
    <source>
        <dbReference type="Proteomes" id="UP001183006"/>
    </source>
</evidence>
<organism evidence="1 2">
    <name type="scientific">Methanolobus mangrovi</name>
    <dbReference type="NCBI Taxonomy" id="3072977"/>
    <lineage>
        <taxon>Archaea</taxon>
        <taxon>Methanobacteriati</taxon>
        <taxon>Methanobacteriota</taxon>
        <taxon>Stenosarchaea group</taxon>
        <taxon>Methanomicrobia</taxon>
        <taxon>Methanosarcinales</taxon>
        <taxon>Methanosarcinaceae</taxon>
        <taxon>Methanolobus</taxon>
    </lineage>
</organism>
<evidence type="ECO:0000313" key="1">
    <source>
        <dbReference type="EMBL" id="WMW22560.1"/>
    </source>
</evidence>
<dbReference type="Proteomes" id="UP001183006">
    <property type="component" value="Chromosome"/>
</dbReference>
<dbReference type="EMBL" id="CP133594">
    <property type="protein sequence ID" value="WMW22560.1"/>
    <property type="molecule type" value="Genomic_DNA"/>
</dbReference>
<dbReference type="AlphaFoldDB" id="A0AA51UG59"/>
<dbReference type="RefSeq" id="WP_309308591.1">
    <property type="nucleotide sequence ID" value="NZ_CP133594.1"/>
</dbReference>
<keyword evidence="2" id="KW-1185">Reference proteome</keyword>
<sequence>MDNELTEMEDVELEHYIPAISKKDIIDIIIAYDISFIRNFGSDLFYVEMVDGEPLVPMNPRGDYPPGIERLFSLMARERISIISYKNEKLVKAYFPVNNNDL</sequence>
<accession>A0AA51UG59</accession>
<name>A0AA51UG59_9EURY</name>